<comment type="subcellular location">
    <subcellularLocation>
        <location evidence="1 6">Bacterial flagellum basal body</location>
    </subcellularLocation>
</comment>
<dbReference type="InterPro" id="IPR001444">
    <property type="entry name" value="Flag_bb_rod_N"/>
</dbReference>
<organism evidence="8 9">
    <name type="scientific">Pseudobacteriovorax antillogorgiicola</name>
    <dbReference type="NCBI Taxonomy" id="1513793"/>
    <lineage>
        <taxon>Bacteria</taxon>
        <taxon>Pseudomonadati</taxon>
        <taxon>Bdellovibrionota</taxon>
        <taxon>Oligoflexia</taxon>
        <taxon>Oligoflexales</taxon>
        <taxon>Pseudobacteriovoracaceae</taxon>
        <taxon>Pseudobacteriovorax</taxon>
    </lineage>
</organism>
<dbReference type="GO" id="GO:0030694">
    <property type="term" value="C:bacterial-type flagellum basal body, rod"/>
    <property type="evidence" value="ECO:0007669"/>
    <property type="project" value="InterPro"/>
</dbReference>
<feature type="domain" description="Flagellar basal body rod protein N-terminal" evidence="7">
    <location>
        <begin position="16"/>
        <end position="42"/>
    </location>
</feature>
<dbReference type="OrthoDB" id="9788334at2"/>
<evidence type="ECO:0000259" key="7">
    <source>
        <dbReference type="Pfam" id="PF00460"/>
    </source>
</evidence>
<sequence length="141" mass="15472">MSQLAGVFNFSDAIKMEALNQRLTRQHVLTSNIANSETPGYRALGFDFEKQLQAIADGGDPFPMKASSSKHFMNGHTEADGTIYPDVFVRPTESVGQDGNTVDIDDEMSKLSKNQILYRATVELVNRKIGTLKYAISAGGR</sequence>
<evidence type="ECO:0000313" key="8">
    <source>
        <dbReference type="EMBL" id="SMF69467.1"/>
    </source>
</evidence>
<dbReference type="STRING" id="1513793.SAMN06296036_12513"/>
<keyword evidence="8" id="KW-0966">Cell projection</keyword>
<comment type="subunit">
    <text evidence="6">The basal body constitutes a major portion of the flagellar organelle and consists of a number of rings mounted on a central rod.</text>
</comment>
<keyword evidence="8" id="KW-0969">Cilium</keyword>
<evidence type="ECO:0000256" key="5">
    <source>
        <dbReference type="ARBA" id="ARBA00024934"/>
    </source>
</evidence>
<evidence type="ECO:0000256" key="4">
    <source>
        <dbReference type="ARBA" id="ARBA00023143"/>
    </source>
</evidence>
<dbReference type="RefSeq" id="WP_132323987.1">
    <property type="nucleotide sequence ID" value="NZ_FWZT01000025.1"/>
</dbReference>
<dbReference type="InterPro" id="IPR006300">
    <property type="entry name" value="FlgB"/>
</dbReference>
<reference evidence="9" key="1">
    <citation type="submission" date="2017-04" db="EMBL/GenBank/DDBJ databases">
        <authorList>
            <person name="Varghese N."/>
            <person name="Submissions S."/>
        </authorList>
    </citation>
    <scope>NUCLEOTIDE SEQUENCE [LARGE SCALE GENOMIC DNA]</scope>
    <source>
        <strain evidence="9">RKEM611</strain>
    </source>
</reference>
<dbReference type="Pfam" id="PF00460">
    <property type="entry name" value="Flg_bb_rod"/>
    <property type="match status" value="1"/>
</dbReference>
<evidence type="ECO:0000256" key="6">
    <source>
        <dbReference type="PIRNR" id="PIRNR002889"/>
    </source>
</evidence>
<keyword evidence="8" id="KW-0282">Flagellum</keyword>
<dbReference type="InterPro" id="IPR019776">
    <property type="entry name" value="Flagellar_basal_body_rod_CS"/>
</dbReference>
<dbReference type="PANTHER" id="PTHR30435:SF12">
    <property type="entry name" value="FLAGELLAR BASAL BODY ROD PROTEIN FLGB"/>
    <property type="match status" value="1"/>
</dbReference>
<comment type="similarity">
    <text evidence="2 6">Belongs to the flagella basal body rod proteins family.</text>
</comment>
<evidence type="ECO:0000256" key="2">
    <source>
        <dbReference type="ARBA" id="ARBA00009677"/>
    </source>
</evidence>
<accession>A0A1Y6CKI1</accession>
<dbReference type="Proteomes" id="UP000192907">
    <property type="component" value="Unassembled WGS sequence"/>
</dbReference>
<gene>
    <name evidence="8" type="ORF">SAMN06296036_12513</name>
</gene>
<keyword evidence="9" id="KW-1185">Reference proteome</keyword>
<evidence type="ECO:0000313" key="9">
    <source>
        <dbReference type="Proteomes" id="UP000192907"/>
    </source>
</evidence>
<dbReference type="PROSITE" id="PS00588">
    <property type="entry name" value="FLAGELLA_BB_ROD"/>
    <property type="match status" value="1"/>
</dbReference>
<dbReference type="NCBIfam" id="TIGR01396">
    <property type="entry name" value="FlgB"/>
    <property type="match status" value="1"/>
</dbReference>
<evidence type="ECO:0000256" key="3">
    <source>
        <dbReference type="ARBA" id="ARBA00014376"/>
    </source>
</evidence>
<dbReference type="PIRSF" id="PIRSF002889">
    <property type="entry name" value="Rod_FlgB"/>
    <property type="match status" value="1"/>
</dbReference>
<dbReference type="PANTHER" id="PTHR30435">
    <property type="entry name" value="FLAGELLAR PROTEIN"/>
    <property type="match status" value="1"/>
</dbReference>
<dbReference type="EMBL" id="FWZT01000025">
    <property type="protein sequence ID" value="SMF69467.1"/>
    <property type="molecule type" value="Genomic_DNA"/>
</dbReference>
<dbReference type="AlphaFoldDB" id="A0A1Y6CKI1"/>
<dbReference type="GO" id="GO:0071978">
    <property type="term" value="P:bacterial-type flagellum-dependent swarming motility"/>
    <property type="evidence" value="ECO:0007669"/>
    <property type="project" value="TreeGrafter"/>
</dbReference>
<keyword evidence="4 6" id="KW-0975">Bacterial flagellum</keyword>
<evidence type="ECO:0000256" key="1">
    <source>
        <dbReference type="ARBA" id="ARBA00004117"/>
    </source>
</evidence>
<proteinExistence type="inferred from homology"/>
<protein>
    <recommendedName>
        <fullName evidence="3 6">Flagellar basal body rod protein FlgB</fullName>
    </recommendedName>
</protein>
<comment type="function">
    <text evidence="5 6">Structural component of flagellum, the bacterial motility apparatus. Part of the rod structure of flagellar basal body.</text>
</comment>
<name>A0A1Y6CKI1_9BACT</name>